<sequence length="958" mass="107569">MSAAYAMDPTPQMQHAPTHHEPPRFGGVQIHQEGSRFGATHVTGGYVFQGNFVGLTINSAAASQRDYTGQFAHSSLEPVKAFVARDALHDQIHTQLNSHAAEASTTTLVVWGLGGAGKTQLVLDYVQRHRTEYKATFWIEVASKESLERDFINLYRMLFGLATSAGTETISIDDAVTGVKSWFSGRQGPWLMVFDGADAIEDSKAHNFVNIKHFIPDVASLHVIMTSRSSTAANMTRMDGVQVGEMEGAQAVELFYRYTRLPRDNVKTHEEVKEIVKELGCLALAVTLAGAYVGTTPRLQSNVKAYRPEYRQRRRELLQRKPESLVHQYSESVLTTWETSHRAVAEQCSEASVLMTMLSFLSFDDIFLGLFVFNGQVEMSNKEEDINWRRLISPVQPLNTYKIEECFRVLQKYSLVQWKADQQSYGMHKLVHAWGCDRLTRDEQARYSRATFGLIVEAVEMVESGRTAPEDKLRIVPHVMVSFAALGNRGNKVLEGVIDELEVVGLFLHQIGKWREGLEIQEVVLDGERRIFGEEHPSTIAAMNNFAGTLRDQGQLDEAAKMFEEVLDKTRRILGEEHSDTIAAMNNFASTLRDQGQLDEAAKIEKEVLKKRRRILGEEHPDTISVMNNLAITLGDQGQLDEAAKLKKEVLKKMRRILGEEHPSTISAMNNLAATLGGQGHLDEAASMKREVVEKTGRILGEEHPFTISATNNLANTLRDQGHIDKAAEMRKEVLEKTRRILGEEHPSTISAMNNLAATLGDQGQIDEAAEMRKEVLEKRRRILGEEHPSTISAMNNLANTLGDQGHIDKAAEMRKEVLEKRRRILGEEHPSTISAMSNLAITLRDQGHIDKAAEMRKEVLEKRRRILGEEHPDTIMAMSNLAATLGDQGHLDEAAQMDKEVVEKRRRILGEEHPDTRIAEENLAIIVQRQRSKRGRAGKSARKRTKFLQLIGMRPRI</sequence>
<dbReference type="InterPro" id="IPR027417">
    <property type="entry name" value="P-loop_NTPase"/>
</dbReference>
<dbReference type="Gene3D" id="3.40.50.300">
    <property type="entry name" value="P-loop containing nucleotide triphosphate hydrolases"/>
    <property type="match status" value="1"/>
</dbReference>
<evidence type="ECO:0000313" key="3">
    <source>
        <dbReference type="Proteomes" id="UP001152607"/>
    </source>
</evidence>
<evidence type="ECO:0000313" key="2">
    <source>
        <dbReference type="EMBL" id="CAI6226945.1"/>
    </source>
</evidence>
<accession>A0A9W4XCR8</accession>
<name>A0A9W4XCR8_9PLEO</name>
<protein>
    <recommendedName>
        <fullName evidence="4">NB-ARC domain-containing protein</fullName>
    </recommendedName>
</protein>
<evidence type="ECO:0008006" key="4">
    <source>
        <dbReference type="Google" id="ProtNLM"/>
    </source>
</evidence>
<dbReference type="EMBL" id="CAOQHR010000001">
    <property type="protein sequence ID" value="CAI6226945.1"/>
    <property type="molecule type" value="Genomic_DNA"/>
</dbReference>
<dbReference type="Gene3D" id="1.25.40.10">
    <property type="entry name" value="Tetratricopeptide repeat domain"/>
    <property type="match status" value="3"/>
</dbReference>
<dbReference type="AlphaFoldDB" id="A0A9W4XCR8"/>
<organism evidence="2 3">
    <name type="scientific">Periconia digitata</name>
    <dbReference type="NCBI Taxonomy" id="1303443"/>
    <lineage>
        <taxon>Eukaryota</taxon>
        <taxon>Fungi</taxon>
        <taxon>Dikarya</taxon>
        <taxon>Ascomycota</taxon>
        <taxon>Pezizomycotina</taxon>
        <taxon>Dothideomycetes</taxon>
        <taxon>Pleosporomycetidae</taxon>
        <taxon>Pleosporales</taxon>
        <taxon>Massarineae</taxon>
        <taxon>Periconiaceae</taxon>
        <taxon>Periconia</taxon>
    </lineage>
</organism>
<dbReference type="PANTHER" id="PTHR46082">
    <property type="entry name" value="ATP/GTP-BINDING PROTEIN-RELATED"/>
    <property type="match status" value="1"/>
</dbReference>
<dbReference type="PANTHER" id="PTHR46082:SF6">
    <property type="entry name" value="AAA+ ATPASE DOMAIN-CONTAINING PROTEIN-RELATED"/>
    <property type="match status" value="1"/>
</dbReference>
<dbReference type="SUPFAM" id="SSF48452">
    <property type="entry name" value="TPR-like"/>
    <property type="match status" value="3"/>
</dbReference>
<feature type="region of interest" description="Disordered" evidence="1">
    <location>
        <begin position="1"/>
        <end position="29"/>
    </location>
</feature>
<evidence type="ECO:0000256" key="1">
    <source>
        <dbReference type="SAM" id="MobiDB-lite"/>
    </source>
</evidence>
<proteinExistence type="predicted"/>
<gene>
    <name evidence="2" type="ORF">PDIGIT_LOCUS63</name>
</gene>
<comment type="caution">
    <text evidence="2">The sequence shown here is derived from an EMBL/GenBank/DDBJ whole genome shotgun (WGS) entry which is preliminary data.</text>
</comment>
<dbReference type="SUPFAM" id="SSF52540">
    <property type="entry name" value="P-loop containing nucleoside triphosphate hydrolases"/>
    <property type="match status" value="1"/>
</dbReference>
<dbReference type="Pfam" id="PF13374">
    <property type="entry name" value="TPR_10"/>
    <property type="match status" value="5"/>
</dbReference>
<keyword evidence="3" id="KW-1185">Reference proteome</keyword>
<reference evidence="2" key="1">
    <citation type="submission" date="2023-01" db="EMBL/GenBank/DDBJ databases">
        <authorList>
            <person name="Van Ghelder C."/>
            <person name="Rancurel C."/>
        </authorList>
    </citation>
    <scope>NUCLEOTIDE SEQUENCE</scope>
    <source>
        <strain evidence="2">CNCM I-4278</strain>
    </source>
</reference>
<dbReference type="InterPro" id="IPR053137">
    <property type="entry name" value="NLR-like"/>
</dbReference>
<dbReference type="InterPro" id="IPR011990">
    <property type="entry name" value="TPR-like_helical_dom_sf"/>
</dbReference>
<dbReference type="GO" id="GO:0043531">
    <property type="term" value="F:ADP binding"/>
    <property type="evidence" value="ECO:0007669"/>
    <property type="project" value="InterPro"/>
</dbReference>
<dbReference type="Pfam" id="PF13424">
    <property type="entry name" value="TPR_12"/>
    <property type="match status" value="2"/>
</dbReference>
<dbReference type="OrthoDB" id="674604at2759"/>
<dbReference type="InterPro" id="IPR019734">
    <property type="entry name" value="TPR_rpt"/>
</dbReference>
<dbReference type="Proteomes" id="UP001152607">
    <property type="component" value="Unassembled WGS sequence"/>
</dbReference>
<dbReference type="SMART" id="SM00028">
    <property type="entry name" value="TPR"/>
    <property type="match status" value="8"/>
</dbReference>